<dbReference type="Gene3D" id="3.90.1170.50">
    <property type="entry name" value="Aldehyde oxidase/xanthine dehydrogenase, a/b hammerhead"/>
    <property type="match status" value="1"/>
</dbReference>
<dbReference type="SUPFAM" id="SSF54665">
    <property type="entry name" value="CO dehydrogenase molybdoprotein N-domain-like"/>
    <property type="match status" value="1"/>
</dbReference>
<dbReference type="PANTHER" id="PTHR11908:SF132">
    <property type="entry name" value="ALDEHYDE OXIDASE 1-RELATED"/>
    <property type="match status" value="1"/>
</dbReference>
<feature type="region of interest" description="Disordered" evidence="3">
    <location>
        <begin position="1"/>
        <end position="25"/>
    </location>
</feature>
<keyword evidence="6" id="KW-1185">Reference proteome</keyword>
<dbReference type="OrthoDB" id="57164at2157"/>
<feature type="compositionally biased region" description="Basic and acidic residues" evidence="3">
    <location>
        <begin position="11"/>
        <end position="24"/>
    </location>
</feature>
<feature type="domain" description="Aldehyde oxidase/xanthine dehydrogenase a/b hammerhead" evidence="4">
    <location>
        <begin position="25"/>
        <end position="135"/>
    </location>
</feature>
<dbReference type="RefSeq" id="WP_124179263.1">
    <property type="nucleotide sequence ID" value="NZ_REFY01000005.1"/>
</dbReference>
<evidence type="ECO:0000256" key="3">
    <source>
        <dbReference type="SAM" id="MobiDB-lite"/>
    </source>
</evidence>
<evidence type="ECO:0000256" key="2">
    <source>
        <dbReference type="ARBA" id="ARBA00023002"/>
    </source>
</evidence>
<dbReference type="InterPro" id="IPR000674">
    <property type="entry name" value="Ald_Oxase/Xan_DH_a/b"/>
</dbReference>
<accession>A0A3N6P0N1</accession>
<dbReference type="SMART" id="SM01008">
    <property type="entry name" value="Ald_Xan_dh_C"/>
    <property type="match status" value="1"/>
</dbReference>
<keyword evidence="2" id="KW-0560">Oxidoreductase</keyword>
<keyword evidence="1" id="KW-0500">Molybdenum</keyword>
<organism evidence="5 6">
    <name type="scientific">Natrarchaeobius halalkaliphilus</name>
    <dbReference type="NCBI Taxonomy" id="1679091"/>
    <lineage>
        <taxon>Archaea</taxon>
        <taxon>Methanobacteriati</taxon>
        <taxon>Methanobacteriota</taxon>
        <taxon>Stenosarchaea group</taxon>
        <taxon>Halobacteria</taxon>
        <taxon>Halobacteriales</taxon>
        <taxon>Natrialbaceae</taxon>
        <taxon>Natrarchaeobius</taxon>
    </lineage>
</organism>
<dbReference type="InterPro" id="IPR008274">
    <property type="entry name" value="AldOxase/xan_DH_MoCoBD1"/>
</dbReference>
<dbReference type="InterPro" id="IPR037165">
    <property type="entry name" value="AldOxase/xan_DH_Mopterin-bd_sf"/>
</dbReference>
<dbReference type="Pfam" id="PF20256">
    <property type="entry name" value="MoCoBD_2"/>
    <property type="match status" value="1"/>
</dbReference>
<evidence type="ECO:0000256" key="1">
    <source>
        <dbReference type="ARBA" id="ARBA00022505"/>
    </source>
</evidence>
<reference evidence="5 6" key="1">
    <citation type="submission" date="2018-10" db="EMBL/GenBank/DDBJ databases">
        <title>Natrarchaeobius chitinivorans gen. nov., sp. nov., and Natrarchaeobius haloalkaliphilus sp. nov., alkaliphilic, chitin-utilizing haloarchaea from hypersaline alkaline lakes.</title>
        <authorList>
            <person name="Sorokin D.Y."/>
            <person name="Elcheninov A.G."/>
            <person name="Kostrikina N.A."/>
            <person name="Bale N.J."/>
            <person name="Sinninghe Damste J.S."/>
            <person name="Khijniak T.V."/>
            <person name="Kublanov I.V."/>
            <person name="Toshchakov S.V."/>
        </authorList>
    </citation>
    <scope>NUCLEOTIDE SEQUENCE [LARGE SCALE GENOMIC DNA]</scope>
    <source>
        <strain evidence="5 6">AArcht-Sl</strain>
    </source>
</reference>
<feature type="region of interest" description="Disordered" evidence="3">
    <location>
        <begin position="771"/>
        <end position="803"/>
    </location>
</feature>
<dbReference type="PANTHER" id="PTHR11908">
    <property type="entry name" value="XANTHINE DEHYDROGENASE"/>
    <property type="match status" value="1"/>
</dbReference>
<sequence>MANSSKTFHSVGEDVPRQDGEAKVTGRATYAPDVTLPGMWHGKVLRSPYPHAEVVDIDTSAAEEMGAICITFEDVPSDRYNERTISVPDAIYRDNTVLTDRPRRVGEGIAAVAAETEQKAEKALQAIDVTYNELDPVLDPEFATSDDAPALHETIVRDGETESIEDNIAVERDISVGNVSQGFSEADHVFEESFETGRTYHAQLENKTTVCRPEANGGITVWPTTQTVHNVRNLLGEIFELPLSKVNVKRLTLGGAFGSSIQTNSVTPITVALALAADKPVKISCSREEDMYDHCRYPTTVDLKIGVSDDGDIIAGEMDVTTDVGCHNIQAFPFLGVMAGFMASLYKFDHLEFSGRGVYTNKAPACAMQGFGNPQTTFVVESMIDMIAEELDIDQLELINKNYVGEGDTFWGQGPTIKSVVKSCGVEELHEEGAELIGWDERTPPEEKDGRYRRGIGMARGFHTSGTGGPTPGEAIDYSSAQVKINEDGTVDVVSALQDHGGGTLSAGAKIVAEELGVPLENVNISPTDSMNTAYDVATHATRGVYAGGAAMKKAAENVREQLVENAARLLDVHPDAVLLEPDAGGDAGRVYVEGIPEKEMTIGEVARTAEQRNWGTMAAVESNRQIACPPAYAAQFVEVEVDMKTGHIETVGAVLGNDSGTIVNPTLAAGQQHGGFYRGAGYALIEDTTYTSDSGQLDSRGFLTDYRMLTTMDLPSNEDTESFFVETEEPTGPFGAKGLGEACINPTAAAITNAIYNATGVRFTEIPVTPEQAVSELRQQLEDEPPETDDDAELPPQPAEDD</sequence>
<dbReference type="Gene3D" id="3.30.365.10">
    <property type="entry name" value="Aldehyde oxidase/xanthine dehydrogenase, molybdopterin binding domain"/>
    <property type="match status" value="4"/>
</dbReference>
<protein>
    <submittedName>
        <fullName evidence="5">Xanthine dehydrogenase family protein molybdopterin-binding subunit</fullName>
    </submittedName>
</protein>
<dbReference type="InterPro" id="IPR046867">
    <property type="entry name" value="AldOxase/xan_DH_MoCoBD2"/>
</dbReference>
<dbReference type="Pfam" id="PF02738">
    <property type="entry name" value="MoCoBD_1"/>
    <property type="match status" value="1"/>
</dbReference>
<evidence type="ECO:0000313" key="5">
    <source>
        <dbReference type="EMBL" id="RQG88068.1"/>
    </source>
</evidence>
<evidence type="ECO:0000313" key="6">
    <source>
        <dbReference type="Proteomes" id="UP000273828"/>
    </source>
</evidence>
<dbReference type="GO" id="GO:0016491">
    <property type="term" value="F:oxidoreductase activity"/>
    <property type="evidence" value="ECO:0007669"/>
    <property type="project" value="UniProtKB-KW"/>
</dbReference>
<dbReference type="GO" id="GO:0005506">
    <property type="term" value="F:iron ion binding"/>
    <property type="evidence" value="ECO:0007669"/>
    <property type="project" value="InterPro"/>
</dbReference>
<feature type="compositionally biased region" description="Acidic residues" evidence="3">
    <location>
        <begin position="783"/>
        <end position="803"/>
    </location>
</feature>
<dbReference type="SUPFAM" id="SSF56003">
    <property type="entry name" value="Molybdenum cofactor-binding domain"/>
    <property type="match status" value="1"/>
</dbReference>
<gene>
    <name evidence="5" type="ORF">EA462_14560</name>
</gene>
<dbReference type="Proteomes" id="UP000273828">
    <property type="component" value="Unassembled WGS sequence"/>
</dbReference>
<comment type="caution">
    <text evidence="5">The sequence shown here is derived from an EMBL/GenBank/DDBJ whole genome shotgun (WGS) entry which is preliminary data.</text>
</comment>
<dbReference type="AlphaFoldDB" id="A0A3N6P0N1"/>
<name>A0A3N6P0N1_9EURY</name>
<evidence type="ECO:0000259" key="4">
    <source>
        <dbReference type="SMART" id="SM01008"/>
    </source>
</evidence>
<dbReference type="Pfam" id="PF01315">
    <property type="entry name" value="Ald_Xan_dh_C"/>
    <property type="match status" value="1"/>
</dbReference>
<dbReference type="InterPro" id="IPR016208">
    <property type="entry name" value="Ald_Oxase/xanthine_DH-like"/>
</dbReference>
<proteinExistence type="predicted"/>
<dbReference type="InterPro" id="IPR036856">
    <property type="entry name" value="Ald_Oxase/Xan_DH_a/b_sf"/>
</dbReference>
<dbReference type="EMBL" id="REFY01000005">
    <property type="protein sequence ID" value="RQG88068.1"/>
    <property type="molecule type" value="Genomic_DNA"/>
</dbReference>